<keyword evidence="3" id="KW-1185">Reference proteome</keyword>
<feature type="region of interest" description="Disordered" evidence="1">
    <location>
        <begin position="42"/>
        <end position="67"/>
    </location>
</feature>
<dbReference type="EMBL" id="UYYB01111809">
    <property type="protein sequence ID" value="VDM81205.1"/>
    <property type="molecule type" value="Genomic_DNA"/>
</dbReference>
<gene>
    <name evidence="2" type="ORF">SVUK_LOCUS16203</name>
</gene>
<name>A0A3P7LF42_STRVU</name>
<evidence type="ECO:0000256" key="1">
    <source>
        <dbReference type="SAM" id="MobiDB-lite"/>
    </source>
</evidence>
<organism evidence="2 3">
    <name type="scientific">Strongylus vulgaris</name>
    <name type="common">Blood worm</name>
    <dbReference type="NCBI Taxonomy" id="40348"/>
    <lineage>
        <taxon>Eukaryota</taxon>
        <taxon>Metazoa</taxon>
        <taxon>Ecdysozoa</taxon>
        <taxon>Nematoda</taxon>
        <taxon>Chromadorea</taxon>
        <taxon>Rhabditida</taxon>
        <taxon>Rhabditina</taxon>
        <taxon>Rhabditomorpha</taxon>
        <taxon>Strongyloidea</taxon>
        <taxon>Strongylidae</taxon>
        <taxon>Strongylus</taxon>
    </lineage>
</organism>
<proteinExistence type="predicted"/>
<sequence>MTAWEGNPGAASTPERAISLTANAGRKQRQWKINGKYRMPWPGPALLKGPGPAATSIADLSTKWEGE</sequence>
<evidence type="ECO:0000313" key="2">
    <source>
        <dbReference type="EMBL" id="VDM81205.1"/>
    </source>
</evidence>
<dbReference type="AlphaFoldDB" id="A0A3P7LF42"/>
<feature type="compositionally biased region" description="Low complexity" evidence="1">
    <location>
        <begin position="44"/>
        <end position="54"/>
    </location>
</feature>
<accession>A0A3P7LF42</accession>
<dbReference type="Proteomes" id="UP000270094">
    <property type="component" value="Unassembled WGS sequence"/>
</dbReference>
<protein>
    <submittedName>
        <fullName evidence="2">Uncharacterized protein</fullName>
    </submittedName>
</protein>
<evidence type="ECO:0000313" key="3">
    <source>
        <dbReference type="Proteomes" id="UP000270094"/>
    </source>
</evidence>
<reference evidence="2 3" key="1">
    <citation type="submission" date="2018-11" db="EMBL/GenBank/DDBJ databases">
        <authorList>
            <consortium name="Pathogen Informatics"/>
        </authorList>
    </citation>
    <scope>NUCLEOTIDE SEQUENCE [LARGE SCALE GENOMIC DNA]</scope>
</reference>